<dbReference type="KEGG" id="dcr:108202932"/>
<feature type="compositionally biased region" description="Polar residues" evidence="4">
    <location>
        <begin position="130"/>
        <end position="144"/>
    </location>
</feature>
<proteinExistence type="predicted"/>
<feature type="transmembrane region" description="Helical" evidence="5">
    <location>
        <begin position="335"/>
        <end position="357"/>
    </location>
</feature>
<dbReference type="PANTHER" id="PTHR46158:SF11">
    <property type="entry name" value="ZINC FINGER PROTEIN"/>
    <property type="match status" value="1"/>
</dbReference>
<sequence>MEEITQVSETSQPVITAVSHDAPPQADPHKTESTTEVTNSASSSRRSDLSLQIPPRHVGFGNSHRGKGLFKSPSIPSGSSSAGLLRGLSFKKKVTNYDGEKNQLLNSDPKGAPGSPVLASFKAKFSWDRSTSLPVTPADNSSPSTPFPASARTYGEQTKSRIGTAQAVSRSLSVPGRNMVIVKSVSFANRKENVQTDTVDGQKTDVEDDEEEIPEEEAVCRICLDPCEEGNTLKMECSCKGALRLIHEECAIKWFSTRPNKNCDVCGREVSNLPVTLLRAPTSTQRDRRTEVNQQNLNAGPISAWQDFVVLVLISTICYFFFVEQLLIHDLKTDAVVIAAPFSLMLGLLASALAIILASRDYIWTYATFEFALVAMTLHLFYSICRLKAVYAILISALLGLGLCTSLNAVYLRYFVRRLQVRQNSSPV</sequence>
<evidence type="ECO:0000313" key="7">
    <source>
        <dbReference type="EMBL" id="WOH15971.1"/>
    </source>
</evidence>
<dbReference type="EMBL" id="CP093351">
    <property type="protein sequence ID" value="WOH15971.1"/>
    <property type="molecule type" value="Genomic_DNA"/>
</dbReference>
<dbReference type="InterPro" id="IPR011016">
    <property type="entry name" value="Znf_RING-CH"/>
</dbReference>
<name>A0AAF0XX86_DAUCS</name>
<dbReference type="GO" id="GO:0008270">
    <property type="term" value="F:zinc ion binding"/>
    <property type="evidence" value="ECO:0007669"/>
    <property type="project" value="UniProtKB-KW"/>
</dbReference>
<evidence type="ECO:0000256" key="2">
    <source>
        <dbReference type="ARBA" id="ARBA00022771"/>
    </source>
</evidence>
<dbReference type="PROSITE" id="PS51292">
    <property type="entry name" value="ZF_RING_CH"/>
    <property type="match status" value="1"/>
</dbReference>
<evidence type="ECO:0000256" key="5">
    <source>
        <dbReference type="SAM" id="Phobius"/>
    </source>
</evidence>
<keyword evidence="5" id="KW-0812">Transmembrane</keyword>
<accession>A0AAF0XX86</accession>
<feature type="region of interest" description="Disordered" evidence="4">
    <location>
        <begin position="130"/>
        <end position="159"/>
    </location>
</feature>
<evidence type="ECO:0000256" key="1">
    <source>
        <dbReference type="ARBA" id="ARBA00022723"/>
    </source>
</evidence>
<reference evidence="7" key="2">
    <citation type="submission" date="2022-03" db="EMBL/GenBank/DDBJ databases">
        <title>Draft title - Genomic analysis of global carrot germplasm unveils the trajectory of domestication and the origin of high carotenoid orange carrot.</title>
        <authorList>
            <person name="Iorizzo M."/>
            <person name="Ellison S."/>
            <person name="Senalik D."/>
            <person name="Macko-Podgorni A."/>
            <person name="Grzebelus D."/>
            <person name="Bostan H."/>
            <person name="Rolling W."/>
            <person name="Curaba J."/>
            <person name="Simon P."/>
        </authorList>
    </citation>
    <scope>NUCLEOTIDE SEQUENCE</scope>
    <source>
        <tissue evidence="7">Leaf</tissue>
    </source>
</reference>
<keyword evidence="1" id="KW-0479">Metal-binding</keyword>
<organism evidence="7 8">
    <name type="scientific">Daucus carota subsp. sativus</name>
    <name type="common">Carrot</name>
    <dbReference type="NCBI Taxonomy" id="79200"/>
    <lineage>
        <taxon>Eukaryota</taxon>
        <taxon>Viridiplantae</taxon>
        <taxon>Streptophyta</taxon>
        <taxon>Embryophyta</taxon>
        <taxon>Tracheophyta</taxon>
        <taxon>Spermatophyta</taxon>
        <taxon>Magnoliopsida</taxon>
        <taxon>eudicotyledons</taxon>
        <taxon>Gunneridae</taxon>
        <taxon>Pentapetalae</taxon>
        <taxon>asterids</taxon>
        <taxon>campanulids</taxon>
        <taxon>Apiales</taxon>
        <taxon>Apiaceae</taxon>
        <taxon>Apioideae</taxon>
        <taxon>Scandiceae</taxon>
        <taxon>Daucinae</taxon>
        <taxon>Daucus</taxon>
        <taxon>Daucus sect. Daucus</taxon>
    </lineage>
</organism>
<dbReference type="Proteomes" id="UP000077755">
    <property type="component" value="Chromosome 9"/>
</dbReference>
<evidence type="ECO:0000259" key="6">
    <source>
        <dbReference type="PROSITE" id="PS51292"/>
    </source>
</evidence>
<keyword evidence="2" id="KW-0863">Zinc-finger</keyword>
<evidence type="ECO:0000313" key="8">
    <source>
        <dbReference type="Proteomes" id="UP000077755"/>
    </source>
</evidence>
<dbReference type="InterPro" id="IPR013083">
    <property type="entry name" value="Znf_RING/FYVE/PHD"/>
</dbReference>
<feature type="region of interest" description="Disordered" evidence="4">
    <location>
        <begin position="1"/>
        <end position="83"/>
    </location>
</feature>
<keyword evidence="5" id="KW-1133">Transmembrane helix</keyword>
<feature type="transmembrane region" description="Helical" evidence="5">
    <location>
        <begin position="363"/>
        <end position="382"/>
    </location>
</feature>
<feature type="domain" description="RING-CH-type" evidence="6">
    <location>
        <begin position="212"/>
        <end position="273"/>
    </location>
</feature>
<dbReference type="Pfam" id="PF12906">
    <property type="entry name" value="RINGv"/>
    <property type="match status" value="1"/>
</dbReference>
<feature type="transmembrane region" description="Helical" evidence="5">
    <location>
        <begin position="389"/>
        <end position="412"/>
    </location>
</feature>
<keyword evidence="3" id="KW-0862">Zinc</keyword>
<evidence type="ECO:0000256" key="4">
    <source>
        <dbReference type="SAM" id="MobiDB-lite"/>
    </source>
</evidence>
<dbReference type="Gene3D" id="3.30.40.10">
    <property type="entry name" value="Zinc/RING finger domain, C3HC4 (zinc finger)"/>
    <property type="match status" value="1"/>
</dbReference>
<gene>
    <name evidence="7" type="ORF">DCAR_0935520</name>
</gene>
<dbReference type="CDD" id="cd16495">
    <property type="entry name" value="RING_CH-C4HC3_MARCH"/>
    <property type="match status" value="1"/>
</dbReference>
<dbReference type="PANTHER" id="PTHR46158">
    <property type="entry name" value="OS02G0165000 PROTEIN"/>
    <property type="match status" value="1"/>
</dbReference>
<feature type="transmembrane region" description="Helical" evidence="5">
    <location>
        <begin position="304"/>
        <end position="323"/>
    </location>
</feature>
<feature type="compositionally biased region" description="Low complexity" evidence="4">
    <location>
        <begin position="72"/>
        <end position="83"/>
    </location>
</feature>
<dbReference type="AlphaFoldDB" id="A0AAF0XX86"/>
<reference evidence="7" key="1">
    <citation type="journal article" date="2016" name="Nat. Genet.">
        <title>A high-quality carrot genome assembly provides new insights into carotenoid accumulation and asterid genome evolution.</title>
        <authorList>
            <person name="Iorizzo M."/>
            <person name="Ellison S."/>
            <person name="Senalik D."/>
            <person name="Zeng P."/>
            <person name="Satapoomin P."/>
            <person name="Huang J."/>
            <person name="Bowman M."/>
            <person name="Iovene M."/>
            <person name="Sanseverino W."/>
            <person name="Cavagnaro P."/>
            <person name="Yildiz M."/>
            <person name="Macko-Podgorni A."/>
            <person name="Moranska E."/>
            <person name="Grzebelus E."/>
            <person name="Grzebelus D."/>
            <person name="Ashrafi H."/>
            <person name="Zheng Z."/>
            <person name="Cheng S."/>
            <person name="Spooner D."/>
            <person name="Van Deynze A."/>
            <person name="Simon P."/>
        </authorList>
    </citation>
    <scope>NUCLEOTIDE SEQUENCE</scope>
    <source>
        <tissue evidence="7">Leaf</tissue>
    </source>
</reference>
<keyword evidence="8" id="KW-1185">Reference proteome</keyword>
<evidence type="ECO:0000256" key="3">
    <source>
        <dbReference type="ARBA" id="ARBA00022833"/>
    </source>
</evidence>
<keyword evidence="5" id="KW-0472">Membrane</keyword>
<dbReference type="SUPFAM" id="SSF57850">
    <property type="entry name" value="RING/U-box"/>
    <property type="match status" value="1"/>
</dbReference>
<dbReference type="SMART" id="SM00744">
    <property type="entry name" value="RINGv"/>
    <property type="match status" value="1"/>
</dbReference>
<feature type="compositionally biased region" description="Polar residues" evidence="4">
    <location>
        <begin position="1"/>
        <end position="14"/>
    </location>
</feature>
<protein>
    <recommendedName>
        <fullName evidence="6">RING-CH-type domain-containing protein</fullName>
    </recommendedName>
</protein>